<dbReference type="PANTHER" id="PTHR13887:SF41">
    <property type="entry name" value="THIOREDOXIN SUPERFAMILY PROTEIN"/>
    <property type="match status" value="1"/>
</dbReference>
<dbReference type="PANTHER" id="PTHR13887">
    <property type="entry name" value="GLUTATHIONE S-TRANSFERASE KAPPA"/>
    <property type="match status" value="1"/>
</dbReference>
<gene>
    <name evidence="2" type="ORF">MYMAC_006292</name>
</gene>
<dbReference type="Gene3D" id="3.40.30.10">
    <property type="entry name" value="Glutaredoxin"/>
    <property type="match status" value="1"/>
</dbReference>
<dbReference type="Pfam" id="PF01323">
    <property type="entry name" value="DSBA"/>
    <property type="match status" value="1"/>
</dbReference>
<evidence type="ECO:0000313" key="3">
    <source>
        <dbReference type="Proteomes" id="UP000217343"/>
    </source>
</evidence>
<keyword evidence="3" id="KW-1185">Reference proteome</keyword>
<dbReference type="InterPro" id="IPR036249">
    <property type="entry name" value="Thioredoxin-like_sf"/>
</dbReference>
<dbReference type="SUPFAM" id="SSF52833">
    <property type="entry name" value="Thioredoxin-like"/>
    <property type="match status" value="1"/>
</dbReference>
<dbReference type="Proteomes" id="UP000217343">
    <property type="component" value="Chromosome"/>
</dbReference>
<proteinExistence type="predicted"/>
<sequence>MTRRFDAVRHGPMSEPITIRVWSDYVCPWCYVGYAEVQKLKQDYDVQIDWRPFYLRPETPPEGLPLPDYVREKMKDPNNPLKLRAQAAGLTLVMREVTPSTRRAHEATEYAREQGRLEAFHGALLRRYWSEGQDLWQWDTLRGAAQEAGLAPDAVQRAVEEGRYTQVVEQSIQEARSIGVSAVPTFVLGERFGLQGAQEYPVFQEAMRRLGATPRARP</sequence>
<accession>A0A250K5M6</accession>
<evidence type="ECO:0000259" key="1">
    <source>
        <dbReference type="Pfam" id="PF01323"/>
    </source>
</evidence>
<feature type="domain" description="DSBA-like thioredoxin" evidence="1">
    <location>
        <begin position="18"/>
        <end position="207"/>
    </location>
</feature>
<dbReference type="KEGG" id="mmas:MYMAC_006292"/>
<name>A0A250K5M6_9BACT</name>
<dbReference type="OrthoDB" id="9799122at2"/>
<reference evidence="2 3" key="1">
    <citation type="submission" date="2017-06" db="EMBL/GenBank/DDBJ databases">
        <title>Sequencing and comparative analysis of myxobacterial genomes.</title>
        <authorList>
            <person name="Rupp O."/>
            <person name="Goesmann A."/>
            <person name="Sogaard-Andersen L."/>
        </authorList>
    </citation>
    <scope>NUCLEOTIDE SEQUENCE [LARGE SCALE GENOMIC DNA]</scope>
    <source>
        <strain evidence="2 3">DSM 14697</strain>
    </source>
</reference>
<dbReference type="GO" id="GO:0016491">
    <property type="term" value="F:oxidoreductase activity"/>
    <property type="evidence" value="ECO:0007669"/>
    <property type="project" value="InterPro"/>
</dbReference>
<protein>
    <submittedName>
        <fullName evidence="2">Thioredoxin</fullName>
    </submittedName>
</protein>
<dbReference type="EMBL" id="CP022203">
    <property type="protein sequence ID" value="ATB50636.1"/>
    <property type="molecule type" value="Genomic_DNA"/>
</dbReference>
<dbReference type="CDD" id="cd03024">
    <property type="entry name" value="DsbA_FrnE"/>
    <property type="match status" value="1"/>
</dbReference>
<organism evidence="2 3">
    <name type="scientific">Corallococcus macrosporus DSM 14697</name>
    <dbReference type="NCBI Taxonomy" id="1189310"/>
    <lineage>
        <taxon>Bacteria</taxon>
        <taxon>Pseudomonadati</taxon>
        <taxon>Myxococcota</taxon>
        <taxon>Myxococcia</taxon>
        <taxon>Myxococcales</taxon>
        <taxon>Cystobacterineae</taxon>
        <taxon>Myxococcaceae</taxon>
        <taxon>Corallococcus</taxon>
    </lineage>
</organism>
<dbReference type="InterPro" id="IPR001853">
    <property type="entry name" value="DSBA-like_thioredoxin_dom"/>
</dbReference>
<dbReference type="AlphaFoldDB" id="A0A250K5M6"/>
<evidence type="ECO:0000313" key="2">
    <source>
        <dbReference type="EMBL" id="ATB50636.1"/>
    </source>
</evidence>